<proteinExistence type="predicted"/>
<keyword evidence="3" id="KW-1185">Reference proteome</keyword>
<comment type="caution">
    <text evidence="2">The sequence shown here is derived from an EMBL/GenBank/DDBJ whole genome shotgun (WGS) entry which is preliminary data.</text>
</comment>
<evidence type="ECO:0000256" key="1">
    <source>
        <dbReference type="SAM" id="MobiDB-lite"/>
    </source>
</evidence>
<name>A0ABP0PDZ2_9DINO</name>
<reference evidence="2 3" key="1">
    <citation type="submission" date="2024-02" db="EMBL/GenBank/DDBJ databases">
        <authorList>
            <person name="Chen Y."/>
            <person name="Shah S."/>
            <person name="Dougan E. K."/>
            <person name="Thang M."/>
            <person name="Chan C."/>
        </authorList>
    </citation>
    <scope>NUCLEOTIDE SEQUENCE [LARGE SCALE GENOMIC DNA]</scope>
</reference>
<dbReference type="EMBL" id="CAXAMN010022917">
    <property type="protein sequence ID" value="CAK9073732.1"/>
    <property type="molecule type" value="Genomic_DNA"/>
</dbReference>
<evidence type="ECO:0000313" key="3">
    <source>
        <dbReference type="Proteomes" id="UP001642484"/>
    </source>
</evidence>
<organism evidence="2 3">
    <name type="scientific">Durusdinium trenchii</name>
    <dbReference type="NCBI Taxonomy" id="1381693"/>
    <lineage>
        <taxon>Eukaryota</taxon>
        <taxon>Sar</taxon>
        <taxon>Alveolata</taxon>
        <taxon>Dinophyceae</taxon>
        <taxon>Suessiales</taxon>
        <taxon>Symbiodiniaceae</taxon>
        <taxon>Durusdinium</taxon>
    </lineage>
</organism>
<accession>A0ABP0PDZ2</accession>
<dbReference type="Proteomes" id="UP001642484">
    <property type="component" value="Unassembled WGS sequence"/>
</dbReference>
<sequence>MVAVASAVPLAAHENWMLGVSASYQQRTELLARCLSLGEQEARALGWFRHLPCPVWPTVKDSFFLPPRNGTKGRDIALILIQGAKSPVLGYKPVLEAIQKASEDRIWAGAPQHLLDIAEIQFAQKVDDMLKRMTEAGMKADRFVLMGHSLGAVGCQLYLTGSGHGKFDALILTGSTILRRYRNSSLPPTLTLDGDLDGLLRVSRQAEAYFHQVERAGAQETLDRPVVILEGLNHWSFSSGPLPSNVASHDLRAEVSTVEGHQLIGEVVSDYLAATLGGSVSGKSRMVQAVQRTGELLQPLLEALKMEGYRHLQPPCNSDYPTNPTCQYPKYPDKSLLPPAGPPRPLPPPDCTCGSQWVEGAAAMVAGLSNDVTLTLKDAFHDVSDVRPFHLPHIFHPTPGTACTKPEGCTINATTVTMPVYDLKDALDVGLWPITASELRSKFKSRQAMQEAAGMQDVNFTETDGSNPRICQSINRAAYEWALQKASPKVRARFQQHGQLLSFAEDLKSGFGLMGPTWIHDALSFTVSEDKKMVTVQSHYFPTPNKKLGDVPFIETVGYHYCKLLSPARAMEWIYVDSLKEFYGTKNATVTEILV</sequence>
<protein>
    <submittedName>
        <fullName evidence="2">Uncharacterized protein</fullName>
    </submittedName>
</protein>
<dbReference type="Gene3D" id="3.40.50.1820">
    <property type="entry name" value="alpha/beta hydrolase"/>
    <property type="match status" value="1"/>
</dbReference>
<dbReference type="InterPro" id="IPR029058">
    <property type="entry name" value="AB_hydrolase_fold"/>
</dbReference>
<feature type="region of interest" description="Disordered" evidence="1">
    <location>
        <begin position="320"/>
        <end position="344"/>
    </location>
</feature>
<dbReference type="SUPFAM" id="SSF53474">
    <property type="entry name" value="alpha/beta-Hydrolases"/>
    <property type="match status" value="1"/>
</dbReference>
<gene>
    <name evidence="2" type="ORF">CCMP2556_LOCUS36314</name>
</gene>
<evidence type="ECO:0000313" key="2">
    <source>
        <dbReference type="EMBL" id="CAK9073732.1"/>
    </source>
</evidence>